<evidence type="ECO:0000313" key="3">
    <source>
        <dbReference type="Proteomes" id="UP000000267"/>
    </source>
</evidence>
<dbReference type="InParanoid" id="A7TJ33"/>
<dbReference type="RefSeq" id="XP_001645590.1">
    <property type="nucleotide sequence ID" value="XM_001645540.1"/>
</dbReference>
<dbReference type="GeneID" id="5545976"/>
<dbReference type="EMBL" id="DS480399">
    <property type="protein sequence ID" value="EDO17732.1"/>
    <property type="molecule type" value="Genomic_DNA"/>
</dbReference>
<gene>
    <name evidence="2" type="ORF">Kpol_1033p37</name>
</gene>
<reference evidence="2 3" key="1">
    <citation type="journal article" date="2007" name="Proc. Natl. Acad. Sci. U.S.A.">
        <title>Independent sorting-out of thousands of duplicated gene pairs in two yeast species descended from a whole-genome duplication.</title>
        <authorList>
            <person name="Scannell D.R."/>
            <person name="Frank A.C."/>
            <person name="Conant G.C."/>
            <person name="Byrne K.P."/>
            <person name="Woolfit M."/>
            <person name="Wolfe K.H."/>
        </authorList>
    </citation>
    <scope>NUCLEOTIDE SEQUENCE [LARGE SCALE GENOMIC DNA]</scope>
    <source>
        <strain evidence="3">ATCC 22028 / DSM 70294 / BCRC 21397 / CBS 2163 / NBRC 10782 / NRRL Y-8283 / UCD 57-17</strain>
    </source>
</reference>
<sequence>MSSVSEIQPNEADAPKTAIFDSSTDRSSSKNIESSVSIMSEPKLRSRSSKSRTSSKVSKKNPKRKVTTHANHSKKKILETNNNKDIKIGTPIRTKNANSFYRGAIVGSFLGAAVSTVLTKLSSQ</sequence>
<dbReference type="Proteomes" id="UP000000267">
    <property type="component" value="Unassembled WGS sequence"/>
</dbReference>
<feature type="region of interest" description="Disordered" evidence="1">
    <location>
        <begin position="1"/>
        <end position="83"/>
    </location>
</feature>
<dbReference type="OrthoDB" id="4070655at2759"/>
<protein>
    <submittedName>
        <fullName evidence="2">Uncharacterized protein</fullName>
    </submittedName>
</protein>
<evidence type="ECO:0000313" key="2">
    <source>
        <dbReference type="EMBL" id="EDO17732.1"/>
    </source>
</evidence>
<organism evidence="3">
    <name type="scientific">Vanderwaltozyma polyspora (strain ATCC 22028 / DSM 70294 / BCRC 21397 / CBS 2163 / NBRC 10782 / NRRL Y-8283 / UCD 57-17)</name>
    <name type="common">Kluyveromyces polysporus</name>
    <dbReference type="NCBI Taxonomy" id="436907"/>
    <lineage>
        <taxon>Eukaryota</taxon>
        <taxon>Fungi</taxon>
        <taxon>Dikarya</taxon>
        <taxon>Ascomycota</taxon>
        <taxon>Saccharomycotina</taxon>
        <taxon>Saccharomycetes</taxon>
        <taxon>Saccharomycetales</taxon>
        <taxon>Saccharomycetaceae</taxon>
        <taxon>Vanderwaltozyma</taxon>
    </lineage>
</organism>
<feature type="compositionally biased region" description="Low complexity" evidence="1">
    <location>
        <begin position="29"/>
        <end position="40"/>
    </location>
</feature>
<dbReference type="AlphaFoldDB" id="A7TJ33"/>
<dbReference type="HOGENOM" id="CLU_2005622_0_0_1"/>
<proteinExistence type="predicted"/>
<keyword evidence="3" id="KW-1185">Reference proteome</keyword>
<name>A7TJ33_VANPO</name>
<evidence type="ECO:0000256" key="1">
    <source>
        <dbReference type="SAM" id="MobiDB-lite"/>
    </source>
</evidence>
<feature type="compositionally biased region" description="Basic residues" evidence="1">
    <location>
        <begin position="57"/>
        <end position="75"/>
    </location>
</feature>
<dbReference type="KEGG" id="vpo:Kpol_1033p37"/>
<accession>A7TJ33</accession>